<evidence type="ECO:0000313" key="3">
    <source>
        <dbReference type="Proteomes" id="UP000235015"/>
    </source>
</evidence>
<name>A0A2N6D171_9GAMM</name>
<comment type="caution">
    <text evidence="2">The sequence shown here is derived from an EMBL/GenBank/DDBJ whole genome shotgun (WGS) entry which is preliminary data.</text>
</comment>
<reference evidence="2 3" key="1">
    <citation type="submission" date="2017-11" db="EMBL/GenBank/DDBJ databases">
        <title>Genome-resolved metagenomics identifies genetic mobility, metabolic interactions, and unexpected diversity in perchlorate-reducing communities.</title>
        <authorList>
            <person name="Barnum T.P."/>
            <person name="Figueroa I.A."/>
            <person name="Carlstrom C.I."/>
            <person name="Lucas L.N."/>
            <person name="Engelbrektson A.L."/>
            <person name="Coates J.D."/>
        </authorList>
    </citation>
    <scope>NUCLEOTIDE SEQUENCE [LARGE SCALE GENOMIC DNA]</scope>
    <source>
        <strain evidence="2">BM301</strain>
    </source>
</reference>
<evidence type="ECO:0000313" key="2">
    <source>
        <dbReference type="EMBL" id="PLX63439.1"/>
    </source>
</evidence>
<evidence type="ECO:0008006" key="4">
    <source>
        <dbReference type="Google" id="ProtNLM"/>
    </source>
</evidence>
<evidence type="ECO:0000256" key="1">
    <source>
        <dbReference type="SAM" id="Phobius"/>
    </source>
</evidence>
<dbReference type="AlphaFoldDB" id="A0A2N6D171"/>
<organism evidence="2 3">
    <name type="scientific">Sedimenticola selenatireducens</name>
    <dbReference type="NCBI Taxonomy" id="191960"/>
    <lineage>
        <taxon>Bacteria</taxon>
        <taxon>Pseudomonadati</taxon>
        <taxon>Pseudomonadota</taxon>
        <taxon>Gammaproteobacteria</taxon>
        <taxon>Chromatiales</taxon>
        <taxon>Sedimenticolaceae</taxon>
        <taxon>Sedimenticola</taxon>
    </lineage>
</organism>
<keyword evidence="1" id="KW-0472">Membrane</keyword>
<keyword evidence="1" id="KW-1133">Transmembrane helix</keyword>
<proteinExistence type="predicted"/>
<dbReference type="Proteomes" id="UP000235015">
    <property type="component" value="Unassembled WGS sequence"/>
</dbReference>
<sequence>MYNDPNPEPIIHQVKAIIMFEDQMIKVATGLAFIIPGIFILRWLLNRSTGSPEEWAEHHIRVLQQKHASGEIDDETYQTRLKELREE</sequence>
<gene>
    <name evidence="2" type="ORF">C0630_00585</name>
</gene>
<keyword evidence="1" id="KW-0812">Transmembrane</keyword>
<dbReference type="STRING" id="1111735.GCA_000428045_03237"/>
<feature type="transmembrane region" description="Helical" evidence="1">
    <location>
        <begin position="24"/>
        <end position="45"/>
    </location>
</feature>
<protein>
    <recommendedName>
        <fullName evidence="4">SHOCT domain-containing protein</fullName>
    </recommendedName>
</protein>
<dbReference type="EMBL" id="PKUN01000001">
    <property type="protein sequence ID" value="PLX63439.1"/>
    <property type="molecule type" value="Genomic_DNA"/>
</dbReference>
<accession>A0A2N6D171</accession>